<dbReference type="InterPro" id="IPR036296">
    <property type="entry name" value="SKP1-like_dim_sf"/>
</dbReference>
<dbReference type="InterPro" id="IPR001232">
    <property type="entry name" value="SKP1-like"/>
</dbReference>
<feature type="active site" description="Proton donor" evidence="7">
    <location>
        <position position="592"/>
    </location>
</feature>
<evidence type="ECO:0000256" key="4">
    <source>
        <dbReference type="ARBA" id="ARBA00022824"/>
    </source>
</evidence>
<feature type="domain" description="Peptidase M12A" evidence="12">
    <location>
        <begin position="288"/>
        <end position="505"/>
    </location>
</feature>
<keyword evidence="5" id="KW-1015">Disulfide bond</keyword>
<keyword evidence="6" id="KW-0325">Glycoprotein</keyword>
<keyword evidence="10" id="KW-0326">Glycosidase</keyword>
<keyword evidence="9" id="KW-0862">Zinc</keyword>
<dbReference type="SUPFAM" id="SSF55486">
    <property type="entry name" value="Metalloproteases ('zincins'), catalytic domain"/>
    <property type="match status" value="1"/>
</dbReference>
<dbReference type="WBParaSite" id="scaffold15_cov343.g32">
    <property type="protein sequence ID" value="scaffold15_cov343.g32"/>
    <property type="gene ID" value="scaffold15_cov343.g32"/>
</dbReference>
<dbReference type="Pfam" id="PF01532">
    <property type="entry name" value="Glyco_hydro_47"/>
    <property type="match status" value="3"/>
</dbReference>
<dbReference type="InterPro" id="IPR036026">
    <property type="entry name" value="Seven-hairpin_glycosidases"/>
</dbReference>
<evidence type="ECO:0000256" key="10">
    <source>
        <dbReference type="RuleBase" id="RU361193"/>
    </source>
</evidence>
<dbReference type="Proteomes" id="UP000887561">
    <property type="component" value="Unplaced"/>
</dbReference>
<dbReference type="PANTHER" id="PTHR45679">
    <property type="entry name" value="ER DEGRADATION-ENHANCING ALPHA-MANNOSIDASE-LIKE PROTEIN 2"/>
    <property type="match status" value="1"/>
</dbReference>
<comment type="similarity">
    <text evidence="3">Belongs to the SKP1 family.</text>
</comment>
<reference evidence="14" key="1">
    <citation type="submission" date="2022-11" db="UniProtKB">
        <authorList>
            <consortium name="WormBaseParasite"/>
        </authorList>
    </citation>
    <scope>IDENTIFICATION</scope>
</reference>
<evidence type="ECO:0000256" key="7">
    <source>
        <dbReference type="PIRSR" id="PIRSR601382-1"/>
    </source>
</evidence>
<dbReference type="Pfam" id="PF01466">
    <property type="entry name" value="Skp1"/>
    <property type="match status" value="1"/>
</dbReference>
<comment type="cofactor">
    <cofactor evidence="8">
        <name>Ca(2+)</name>
        <dbReference type="ChEBI" id="CHEBI:29108"/>
    </cofactor>
</comment>
<dbReference type="SMART" id="SM00235">
    <property type="entry name" value="ZnMc"/>
    <property type="match status" value="1"/>
</dbReference>
<feature type="active site" description="Proton donor" evidence="7">
    <location>
        <position position="820"/>
    </location>
</feature>
<keyword evidence="8 9" id="KW-0479">Metal-binding</keyword>
<dbReference type="Gene3D" id="3.40.390.10">
    <property type="entry name" value="Collagenase (Catalytic Domain)"/>
    <property type="match status" value="1"/>
</dbReference>
<feature type="binding site" evidence="9">
    <location>
        <position position="400"/>
    </location>
    <ligand>
        <name>Zn(2+)</name>
        <dbReference type="ChEBI" id="CHEBI:29105"/>
        <note>catalytic</note>
    </ligand>
</feature>
<dbReference type="InterPro" id="IPR011333">
    <property type="entry name" value="SKP1/BTB/POZ_sf"/>
</dbReference>
<dbReference type="EC" id="3.2.1.-" evidence="10"/>
<evidence type="ECO:0000256" key="3">
    <source>
        <dbReference type="ARBA" id="ARBA00009993"/>
    </source>
</evidence>
<feature type="binding site" evidence="9">
    <location>
        <position position="404"/>
    </location>
    <ligand>
        <name>Zn(2+)</name>
        <dbReference type="ChEBI" id="CHEBI:29105"/>
        <note>catalytic</note>
    </ligand>
</feature>
<keyword evidence="9 10" id="KW-0378">Hydrolase</keyword>
<feature type="active site" evidence="7">
    <location>
        <position position="762"/>
    </location>
</feature>
<dbReference type="SMART" id="SM00512">
    <property type="entry name" value="Skp1"/>
    <property type="match status" value="1"/>
</dbReference>
<dbReference type="GO" id="GO:0005509">
    <property type="term" value="F:calcium ion binding"/>
    <property type="evidence" value="ECO:0007669"/>
    <property type="project" value="InterPro"/>
</dbReference>
<dbReference type="Gene3D" id="3.30.710.10">
    <property type="entry name" value="Potassium Channel Kv1.1, Chain A"/>
    <property type="match status" value="1"/>
</dbReference>
<dbReference type="GO" id="GO:0004571">
    <property type="term" value="F:mannosyl-oligosaccharide 1,2-alpha-mannosidase activity"/>
    <property type="evidence" value="ECO:0007669"/>
    <property type="project" value="InterPro"/>
</dbReference>
<keyword evidence="9" id="KW-0645">Protease</keyword>
<dbReference type="GO" id="GO:0016020">
    <property type="term" value="C:membrane"/>
    <property type="evidence" value="ECO:0007669"/>
    <property type="project" value="InterPro"/>
</dbReference>
<name>A0A915LPM3_MELJA</name>
<feature type="active site" evidence="9">
    <location>
        <position position="401"/>
    </location>
</feature>
<dbReference type="GO" id="GO:0006511">
    <property type="term" value="P:ubiquitin-dependent protein catabolic process"/>
    <property type="evidence" value="ECO:0007669"/>
    <property type="project" value="InterPro"/>
</dbReference>
<sequence length="954" mass="109059">MESSNIKKSSSTTTAISSLKKKFRLRTGGVEGVKTKRIGEKMIRMIGYVNVSIDIRNDNKDTVIDIPFVDDQTLGRVLGWCKRHSKDEPLQDHELVKLRNKPVPEWDKNFLGYLSNSELFALTIAADFLDVPGLLDVCCKTIAGMLSGISAENIREKFGIVDDLTADEKAEPRLVDLQSELTILVTIEKTTSFAFKSLTNLWPSSSFKFDKNTLESSDFISSSSSKSSSDESKSSSSIETEDNEEEEKRERAWKEALKKSKTLDLLQQRRHTGDIVQLWDEERMKMRNALRSDSNFRWTRIRDKYGKYVIPFIITGRFTRRQRATIKKAMDKISDNTCVKFRPRRRNENDYVDIQNKINEGCYTTVGQIRGRQVLMLESGWEESCGWAYPGCTDHSTVIHELMHKVGLWHEQMRYDRDKYIKIHWENIIPGLENQFGKIGQIQSTTYNLPYDYTSVMQYKKNAGARKENLVTMETLDKRYTDVIGNSKDASPEDYKKICSIYKCNKCMGKNEKVKSMFYHAYNGYLNYAYPKDELRPLSCTGQDTWGSYSLTLIDSLDTLLILGNQTEFVRASQIVLNNMDLDRNINISVFETNIRVIEREEGKWAGLWGGNYTGIHKPVSFVNFEGGLLSAHMLSSHSPDVILNDGWPCSGPLLELAERFAQRLLPAFRSNTGMPYGTVNLKYGLNNFENTVTCVAGIGTFILEFGALSRLTGIPHYERIALKALDSLWKSRSELGLVGNHIDVQTGVFTATDSGIGAGVDSYFEYLVKGSLLFQRPNLIKQFYEFEKAINLHIRKVEDATRIMSSYLQVLRHLGLPSEFYNIPNREPVQKRLGYPLRPEILESLMYLYKATEDPAYLHVAAGIVDAIEQFTKTKCGYASVRDVQKWTLEDRMESFFLSETIKYLYLIFDEKNFIHNDGTNAKLLETTDGHCIIEGYIFIKKIFFNLINIKGG</sequence>
<dbReference type="GO" id="GO:0008270">
    <property type="term" value="F:zinc ion binding"/>
    <property type="evidence" value="ECO:0007669"/>
    <property type="project" value="UniProtKB-UniRule"/>
</dbReference>
<proteinExistence type="inferred from homology"/>
<evidence type="ECO:0000259" key="12">
    <source>
        <dbReference type="PROSITE" id="PS51864"/>
    </source>
</evidence>
<dbReference type="GO" id="GO:0004222">
    <property type="term" value="F:metalloendopeptidase activity"/>
    <property type="evidence" value="ECO:0007669"/>
    <property type="project" value="UniProtKB-UniRule"/>
</dbReference>
<dbReference type="AlphaFoldDB" id="A0A915LPM3"/>
<dbReference type="GO" id="GO:0005975">
    <property type="term" value="P:carbohydrate metabolic process"/>
    <property type="evidence" value="ECO:0007669"/>
    <property type="project" value="InterPro"/>
</dbReference>
<comment type="subcellular location">
    <subcellularLocation>
        <location evidence="1">Endoplasmic reticulum</location>
    </subcellularLocation>
</comment>
<keyword evidence="4" id="KW-0256">Endoplasmic reticulum</keyword>
<evidence type="ECO:0000256" key="8">
    <source>
        <dbReference type="PIRSR" id="PIRSR601382-2"/>
    </source>
</evidence>
<dbReference type="InterPro" id="IPR001506">
    <property type="entry name" value="Peptidase_M12A"/>
</dbReference>
<comment type="similarity">
    <text evidence="2 10">Belongs to the glycosyl hydrolase 47 family.</text>
</comment>
<dbReference type="InterPro" id="IPR034035">
    <property type="entry name" value="Astacin-like_dom"/>
</dbReference>
<organism evidence="13 14">
    <name type="scientific">Meloidogyne javanica</name>
    <name type="common">Root-knot nematode worm</name>
    <dbReference type="NCBI Taxonomy" id="6303"/>
    <lineage>
        <taxon>Eukaryota</taxon>
        <taxon>Metazoa</taxon>
        <taxon>Ecdysozoa</taxon>
        <taxon>Nematoda</taxon>
        <taxon>Chromadorea</taxon>
        <taxon>Rhabditida</taxon>
        <taxon>Tylenchina</taxon>
        <taxon>Tylenchomorpha</taxon>
        <taxon>Tylenchoidea</taxon>
        <taxon>Meloidogynidae</taxon>
        <taxon>Meloidogyninae</taxon>
        <taxon>Meloidogyne</taxon>
        <taxon>Meloidogyne incognita group</taxon>
    </lineage>
</organism>
<dbReference type="InterPro" id="IPR024079">
    <property type="entry name" value="MetalloPept_cat_dom_sf"/>
</dbReference>
<evidence type="ECO:0000256" key="11">
    <source>
        <dbReference type="SAM" id="MobiDB-lite"/>
    </source>
</evidence>
<feature type="binding site" evidence="9">
    <location>
        <position position="410"/>
    </location>
    <ligand>
        <name>Zn(2+)</name>
        <dbReference type="ChEBI" id="CHEBI:29105"/>
        <note>catalytic</note>
    </ligand>
</feature>
<feature type="compositionally biased region" description="Low complexity" evidence="11">
    <location>
        <begin position="218"/>
        <end position="227"/>
    </location>
</feature>
<evidence type="ECO:0000313" key="13">
    <source>
        <dbReference type="Proteomes" id="UP000887561"/>
    </source>
</evidence>
<dbReference type="GO" id="GO:1904380">
    <property type="term" value="P:endoplasmic reticulum mannose trimming"/>
    <property type="evidence" value="ECO:0007669"/>
    <property type="project" value="InterPro"/>
</dbReference>
<dbReference type="GO" id="GO:0044322">
    <property type="term" value="C:endoplasmic reticulum quality control compartment"/>
    <property type="evidence" value="ECO:0007669"/>
    <property type="project" value="GOC"/>
</dbReference>
<dbReference type="InterPro" id="IPR016072">
    <property type="entry name" value="Skp1_comp_dimer"/>
</dbReference>
<evidence type="ECO:0000313" key="14">
    <source>
        <dbReference type="WBParaSite" id="scaffold15_cov343.g32"/>
    </source>
</evidence>
<dbReference type="PANTHER" id="PTHR45679:SF6">
    <property type="entry name" value="ER DEGRADATION-ENHANCING ALPHA-MANNOSIDASE-LIKE PROTEIN 2"/>
    <property type="match status" value="1"/>
</dbReference>
<protein>
    <recommendedName>
        <fullName evidence="10">alpha-1,2-Mannosidase</fullName>
        <ecNumber evidence="10">3.2.1.-</ecNumber>
    </recommendedName>
</protein>
<evidence type="ECO:0000256" key="2">
    <source>
        <dbReference type="ARBA" id="ARBA00007658"/>
    </source>
</evidence>
<keyword evidence="9" id="KW-0482">Metalloprotease</keyword>
<keyword evidence="8" id="KW-0106">Calcium</keyword>
<dbReference type="SUPFAM" id="SSF81382">
    <property type="entry name" value="Skp1 dimerisation domain-like"/>
    <property type="match status" value="1"/>
</dbReference>
<feature type="binding site" evidence="8">
    <location>
        <position position="929"/>
    </location>
    <ligand>
        <name>Ca(2+)</name>
        <dbReference type="ChEBI" id="CHEBI:29108"/>
    </ligand>
</feature>
<dbReference type="PROSITE" id="PS51864">
    <property type="entry name" value="ASTACIN"/>
    <property type="match status" value="1"/>
</dbReference>
<feature type="active site" evidence="7">
    <location>
        <position position="841"/>
    </location>
</feature>
<dbReference type="InterPro" id="IPR001382">
    <property type="entry name" value="Glyco_hydro_47"/>
</dbReference>
<dbReference type="InterPro" id="IPR012341">
    <property type="entry name" value="6hp_glycosidase-like_sf"/>
</dbReference>
<evidence type="ECO:0000256" key="9">
    <source>
        <dbReference type="PROSITE-ProRule" id="PRU01211"/>
    </source>
</evidence>
<evidence type="ECO:0000256" key="5">
    <source>
        <dbReference type="ARBA" id="ARBA00023157"/>
    </source>
</evidence>
<dbReference type="InterPro" id="IPR044674">
    <property type="entry name" value="EDEM1/2/3"/>
</dbReference>
<keyword evidence="13" id="KW-1185">Reference proteome</keyword>
<dbReference type="Pfam" id="PF01400">
    <property type="entry name" value="Astacin"/>
    <property type="match status" value="1"/>
</dbReference>
<comment type="caution">
    <text evidence="9">Lacks conserved residue(s) required for the propagation of feature annotation.</text>
</comment>
<dbReference type="CDD" id="cd04280">
    <property type="entry name" value="ZnMc_astacin_like"/>
    <property type="match status" value="1"/>
</dbReference>
<accession>A0A915LPM3</accession>
<dbReference type="SUPFAM" id="SSF48225">
    <property type="entry name" value="Seven-hairpin glycosidases"/>
    <property type="match status" value="1"/>
</dbReference>
<comment type="cofactor">
    <cofactor evidence="9">
        <name>Zn(2+)</name>
        <dbReference type="ChEBI" id="CHEBI:29105"/>
    </cofactor>
    <text evidence="9">Binds 1 zinc ion per subunit.</text>
</comment>
<dbReference type="InterPro" id="IPR006026">
    <property type="entry name" value="Peptidase_Metallo"/>
</dbReference>
<dbReference type="Gene3D" id="1.50.10.10">
    <property type="match status" value="2"/>
</dbReference>
<feature type="region of interest" description="Disordered" evidence="11">
    <location>
        <begin position="218"/>
        <end position="249"/>
    </location>
</feature>
<evidence type="ECO:0000256" key="6">
    <source>
        <dbReference type="ARBA" id="ARBA00023180"/>
    </source>
</evidence>
<evidence type="ECO:0000256" key="1">
    <source>
        <dbReference type="ARBA" id="ARBA00004240"/>
    </source>
</evidence>
<dbReference type="PRINTS" id="PR00747">
    <property type="entry name" value="GLYHDRLASE47"/>
</dbReference>